<dbReference type="Gene3D" id="1.25.40.10">
    <property type="entry name" value="Tetratricopeptide repeat domain"/>
    <property type="match status" value="1"/>
</dbReference>
<dbReference type="SMART" id="SM00671">
    <property type="entry name" value="SEL1"/>
    <property type="match status" value="1"/>
</dbReference>
<evidence type="ECO:0000313" key="1">
    <source>
        <dbReference type="EMBL" id="MBD1433907.1"/>
    </source>
</evidence>
<organism evidence="1 2">
    <name type="scientific">Sphingobacterium micropteri</name>
    <dbReference type="NCBI Taxonomy" id="2763501"/>
    <lineage>
        <taxon>Bacteria</taxon>
        <taxon>Pseudomonadati</taxon>
        <taxon>Bacteroidota</taxon>
        <taxon>Sphingobacteriia</taxon>
        <taxon>Sphingobacteriales</taxon>
        <taxon>Sphingobacteriaceae</taxon>
        <taxon>Sphingobacterium</taxon>
    </lineage>
</organism>
<dbReference type="InterPro" id="IPR006597">
    <property type="entry name" value="Sel1-like"/>
</dbReference>
<dbReference type="RefSeq" id="WP_190994850.1">
    <property type="nucleotide sequence ID" value="NZ_JACOIK010000009.1"/>
</dbReference>
<dbReference type="InterPro" id="IPR011990">
    <property type="entry name" value="TPR-like_helical_dom_sf"/>
</dbReference>
<sequence>MLLCWLAVSPAVAQNQNDFTGFLEGAVTAAKLGAEKTFHTRIRYFATAIERNNITPQNLNEANQDLYRQAMYEGAIRKFNLSEQQYEQLLSFLAYKIEDNPPNMTSMGVLYQYGYGVEQNDIEAVKWYRKAAERETHGDRPISATCILMDKA</sequence>
<reference evidence="1 2" key="1">
    <citation type="submission" date="2020-08" db="EMBL/GenBank/DDBJ databases">
        <title>Sphingobacterium sp. DN00404 isolated from aquaculture water.</title>
        <authorList>
            <person name="Zhang M."/>
        </authorList>
    </citation>
    <scope>NUCLEOTIDE SEQUENCE [LARGE SCALE GENOMIC DNA]</scope>
    <source>
        <strain evidence="1 2">DN00404</strain>
    </source>
</reference>
<protein>
    <submittedName>
        <fullName evidence="1">Sel1 repeat family protein</fullName>
    </submittedName>
</protein>
<keyword evidence="2" id="KW-1185">Reference proteome</keyword>
<dbReference type="SUPFAM" id="SSF81901">
    <property type="entry name" value="HCP-like"/>
    <property type="match status" value="1"/>
</dbReference>
<dbReference type="Pfam" id="PF08238">
    <property type="entry name" value="Sel1"/>
    <property type="match status" value="1"/>
</dbReference>
<evidence type="ECO:0000313" key="2">
    <source>
        <dbReference type="Proteomes" id="UP000602759"/>
    </source>
</evidence>
<comment type="caution">
    <text evidence="1">The sequence shown here is derived from an EMBL/GenBank/DDBJ whole genome shotgun (WGS) entry which is preliminary data.</text>
</comment>
<name>A0ABR7YRL6_9SPHI</name>
<gene>
    <name evidence="1" type="ORF">H8B06_13800</name>
</gene>
<accession>A0ABR7YRL6</accession>
<dbReference type="EMBL" id="JACOIK010000009">
    <property type="protein sequence ID" value="MBD1433907.1"/>
    <property type="molecule type" value="Genomic_DNA"/>
</dbReference>
<proteinExistence type="predicted"/>
<dbReference type="Proteomes" id="UP000602759">
    <property type="component" value="Unassembled WGS sequence"/>
</dbReference>